<proteinExistence type="predicted"/>
<evidence type="ECO:0000313" key="2">
    <source>
        <dbReference type="Proteomes" id="UP000178448"/>
    </source>
</evidence>
<reference evidence="1 2" key="1">
    <citation type="journal article" date="2016" name="Nat. Commun.">
        <title>Thousands of microbial genomes shed light on interconnected biogeochemical processes in an aquifer system.</title>
        <authorList>
            <person name="Anantharaman K."/>
            <person name="Brown C.T."/>
            <person name="Hug L.A."/>
            <person name="Sharon I."/>
            <person name="Castelle C.J."/>
            <person name="Probst A.J."/>
            <person name="Thomas B.C."/>
            <person name="Singh A."/>
            <person name="Wilkins M.J."/>
            <person name="Karaoz U."/>
            <person name="Brodie E.L."/>
            <person name="Williams K.H."/>
            <person name="Hubbard S.S."/>
            <person name="Banfield J.F."/>
        </authorList>
    </citation>
    <scope>NUCLEOTIDE SEQUENCE [LARGE SCALE GENOMIC DNA]</scope>
</reference>
<name>A0A1F5YNW6_9BACT</name>
<organism evidence="1 2">
    <name type="scientific">Candidatus Gottesmanbacteria bacterium RBG_16_52_11</name>
    <dbReference type="NCBI Taxonomy" id="1798374"/>
    <lineage>
        <taxon>Bacteria</taxon>
        <taxon>Candidatus Gottesmaniibacteriota</taxon>
    </lineage>
</organism>
<protein>
    <submittedName>
        <fullName evidence="1">Uncharacterized protein</fullName>
    </submittedName>
</protein>
<dbReference type="AlphaFoldDB" id="A0A1F5YNW6"/>
<dbReference type="Proteomes" id="UP000178448">
    <property type="component" value="Unassembled WGS sequence"/>
</dbReference>
<comment type="caution">
    <text evidence="1">The sequence shown here is derived from an EMBL/GenBank/DDBJ whole genome shotgun (WGS) entry which is preliminary data.</text>
</comment>
<evidence type="ECO:0000313" key="1">
    <source>
        <dbReference type="EMBL" id="OGG01890.1"/>
    </source>
</evidence>
<dbReference type="EMBL" id="MFJD01000009">
    <property type="protein sequence ID" value="OGG01890.1"/>
    <property type="molecule type" value="Genomic_DNA"/>
</dbReference>
<sequence>MTNHRETGDKHGRVTGLLRDIGTMLTEGNIDGRLFVYRDMFRGECGPAGYDLFKDWLGREYLPLFLENGSVTVGNTVNLLTEPAEQAFLVHLLETHAPGVMYFPKDEMHSDNRPIAEILLELFWAADVRRGSEDDFAYALRLVGIPHKTIAELVSQPAAGSRVTQASRRVKGTPVPA</sequence>
<gene>
    <name evidence="1" type="ORF">A2Z33_01450</name>
</gene>
<dbReference type="STRING" id="1798374.A2Z33_01450"/>
<accession>A0A1F5YNW6</accession>